<proteinExistence type="predicted"/>
<dbReference type="Proteomes" id="UP000001038">
    <property type="component" value="Chromosome 13"/>
</dbReference>
<protein>
    <submittedName>
        <fullName evidence="1">Uncharacterized protein</fullName>
    </submittedName>
</protein>
<reference evidence="1" key="2">
    <citation type="submission" date="2025-08" db="UniProtKB">
        <authorList>
            <consortium name="Ensembl"/>
        </authorList>
    </citation>
    <scope>IDENTIFICATION</scope>
    <source>
        <strain evidence="1">Hd-rR</strain>
    </source>
</reference>
<keyword evidence="2" id="KW-1185">Reference proteome</keyword>
<reference evidence="1" key="3">
    <citation type="submission" date="2025-09" db="UniProtKB">
        <authorList>
            <consortium name="Ensembl"/>
        </authorList>
    </citation>
    <scope>IDENTIFICATION</scope>
    <source>
        <strain evidence="1">Hd-rR</strain>
    </source>
</reference>
<dbReference type="Ensembl" id="ENSORLT00000042055.1">
    <property type="protein sequence ID" value="ENSORLP00000030980.1"/>
    <property type="gene ID" value="ENSORLG00000025848.1"/>
</dbReference>
<dbReference type="Bgee" id="ENSORLG00000025848">
    <property type="expression patterns" value="Expressed in ovary and 12 other cell types or tissues"/>
</dbReference>
<organism evidence="1 2">
    <name type="scientific">Oryzias latipes</name>
    <name type="common">Japanese rice fish</name>
    <name type="synonym">Japanese killifish</name>
    <dbReference type="NCBI Taxonomy" id="8090"/>
    <lineage>
        <taxon>Eukaryota</taxon>
        <taxon>Metazoa</taxon>
        <taxon>Chordata</taxon>
        <taxon>Craniata</taxon>
        <taxon>Vertebrata</taxon>
        <taxon>Euteleostomi</taxon>
        <taxon>Actinopterygii</taxon>
        <taxon>Neopterygii</taxon>
        <taxon>Teleostei</taxon>
        <taxon>Neoteleostei</taxon>
        <taxon>Acanthomorphata</taxon>
        <taxon>Ovalentaria</taxon>
        <taxon>Atherinomorphae</taxon>
        <taxon>Beloniformes</taxon>
        <taxon>Adrianichthyidae</taxon>
        <taxon>Oryziinae</taxon>
        <taxon>Oryzias</taxon>
    </lineage>
</organism>
<dbReference type="AlphaFoldDB" id="A0A3B3HI61"/>
<dbReference type="GeneTree" id="ENSGT01120000272232"/>
<sequence>SGCWRRRTQSGCWRRRTQSGCWRRRTQSGCCGRRRVQAGWNGWRKVSGVLEEFQHKRKERCRKL</sequence>
<name>A0A3B3HI61_ORYLA</name>
<dbReference type="InParanoid" id="A0A3B3HI61"/>
<evidence type="ECO:0000313" key="1">
    <source>
        <dbReference type="Ensembl" id="ENSORLP00000030980.1"/>
    </source>
</evidence>
<evidence type="ECO:0000313" key="2">
    <source>
        <dbReference type="Proteomes" id="UP000001038"/>
    </source>
</evidence>
<reference evidence="1 2" key="1">
    <citation type="journal article" date="2007" name="Nature">
        <title>The medaka draft genome and insights into vertebrate genome evolution.</title>
        <authorList>
            <person name="Kasahara M."/>
            <person name="Naruse K."/>
            <person name="Sasaki S."/>
            <person name="Nakatani Y."/>
            <person name="Qu W."/>
            <person name="Ahsan B."/>
            <person name="Yamada T."/>
            <person name="Nagayasu Y."/>
            <person name="Doi K."/>
            <person name="Kasai Y."/>
            <person name="Jindo T."/>
            <person name="Kobayashi D."/>
            <person name="Shimada A."/>
            <person name="Toyoda A."/>
            <person name="Kuroki Y."/>
            <person name="Fujiyama A."/>
            <person name="Sasaki T."/>
            <person name="Shimizu A."/>
            <person name="Asakawa S."/>
            <person name="Shimizu N."/>
            <person name="Hashimoto S."/>
            <person name="Yang J."/>
            <person name="Lee Y."/>
            <person name="Matsushima K."/>
            <person name="Sugano S."/>
            <person name="Sakaizumi M."/>
            <person name="Narita T."/>
            <person name="Ohishi K."/>
            <person name="Haga S."/>
            <person name="Ohta F."/>
            <person name="Nomoto H."/>
            <person name="Nogata K."/>
            <person name="Morishita T."/>
            <person name="Endo T."/>
            <person name="Shin-I T."/>
            <person name="Takeda H."/>
            <person name="Morishita S."/>
            <person name="Kohara Y."/>
        </authorList>
    </citation>
    <scope>NUCLEOTIDE SEQUENCE [LARGE SCALE GENOMIC DNA]</scope>
    <source>
        <strain evidence="1 2">Hd-rR</strain>
    </source>
</reference>
<accession>A0A3B3HI61</accession>